<dbReference type="AlphaFoldDB" id="A0AAU7W203"/>
<keyword evidence="1" id="KW-0808">Transferase</keyword>
<gene>
    <name evidence="1" type="ORF">ABS642_08700</name>
</gene>
<keyword evidence="1" id="KW-0328">Glycosyltransferase</keyword>
<dbReference type="EC" id="2.4.-.-" evidence="1"/>
<organism evidence="1">
    <name type="scientific">Microbacterium sp. A8/3-1</name>
    <dbReference type="NCBI Taxonomy" id="3160749"/>
    <lineage>
        <taxon>Bacteria</taxon>
        <taxon>Bacillati</taxon>
        <taxon>Actinomycetota</taxon>
        <taxon>Actinomycetes</taxon>
        <taxon>Micrococcales</taxon>
        <taxon>Microbacteriaceae</taxon>
        <taxon>Microbacterium</taxon>
    </lineage>
</organism>
<protein>
    <submittedName>
        <fullName evidence="1">Glycosyltransferase</fullName>
        <ecNumber evidence="1">2.4.-.-</ecNumber>
    </submittedName>
</protein>
<evidence type="ECO:0000313" key="1">
    <source>
        <dbReference type="EMBL" id="XBX80152.1"/>
    </source>
</evidence>
<dbReference type="PANTHER" id="PTHR12526:SF636">
    <property type="entry name" value="BLL3647 PROTEIN"/>
    <property type="match status" value="1"/>
</dbReference>
<dbReference type="EMBL" id="CP158357">
    <property type="protein sequence ID" value="XBX80152.1"/>
    <property type="molecule type" value="Genomic_DNA"/>
</dbReference>
<dbReference type="GO" id="GO:0016757">
    <property type="term" value="F:glycosyltransferase activity"/>
    <property type="evidence" value="ECO:0007669"/>
    <property type="project" value="UniProtKB-KW"/>
</dbReference>
<reference evidence="1" key="1">
    <citation type="submission" date="2024-06" db="EMBL/GenBank/DDBJ databases">
        <title>Draft genome sequence of Microbacterium sp. strain A8/3-1, isolated from Oxytropis tragacanthoides Fisch. ex DC. Root nodules in the Altai region of Russia.</title>
        <authorList>
            <person name="Sazanova A."/>
            <person name="Guro P."/>
            <person name="Kuznetsova I."/>
            <person name="Belimov A."/>
            <person name="Safronova V."/>
        </authorList>
    </citation>
    <scope>NUCLEOTIDE SEQUENCE</scope>
    <source>
        <strain evidence="1">A8/3-1</strain>
    </source>
</reference>
<name>A0AAU7W203_9MICO</name>
<dbReference type="PANTHER" id="PTHR12526">
    <property type="entry name" value="GLYCOSYLTRANSFERASE"/>
    <property type="match status" value="1"/>
</dbReference>
<proteinExistence type="predicted"/>
<dbReference type="Pfam" id="PF13692">
    <property type="entry name" value="Glyco_trans_1_4"/>
    <property type="match status" value="1"/>
</dbReference>
<dbReference type="RefSeq" id="WP_350353417.1">
    <property type="nucleotide sequence ID" value="NZ_CP158357.1"/>
</dbReference>
<accession>A0AAU7W203</accession>
<dbReference type="SUPFAM" id="SSF53756">
    <property type="entry name" value="UDP-Glycosyltransferase/glycogen phosphorylase"/>
    <property type="match status" value="1"/>
</dbReference>
<sequence length="201" mass="21507">MDADRFSPDASLPAMEPALKQALEQSSAPVVGFVGRLHPDKGIDTLFQALRICADRGAEAQLLIVGGDEGAHVDERIDGRQTSIPVHVTGFAADVRPTLREMDILVLPSRREGFPNVVLEAAAMTVPAIVSDATGCVDSVIDGETGVIVPVGDAERLANELMALLGNRGDRERLGSAARARVIAEFEPQRVWALHAQRWVA</sequence>
<dbReference type="Gene3D" id="3.40.50.2000">
    <property type="entry name" value="Glycogen Phosphorylase B"/>
    <property type="match status" value="1"/>
</dbReference>